<reference evidence="1" key="1">
    <citation type="journal article" date="2009" name="PLoS Genet.">
        <title>Sequencing, mapping, and analysis of 27,455 maize full-length cDNAs.</title>
        <authorList>
            <person name="Soderlund C."/>
            <person name="Descour A."/>
            <person name="Kudrna D."/>
            <person name="Bomhoff M."/>
            <person name="Boyd L."/>
            <person name="Currie J."/>
            <person name="Angelova A."/>
            <person name="Collura K."/>
            <person name="Wissotski M."/>
            <person name="Ashley E."/>
            <person name="Morrow D."/>
            <person name="Fernandes J."/>
            <person name="Walbot V."/>
            <person name="Yu Y."/>
        </authorList>
    </citation>
    <scope>NUCLEOTIDE SEQUENCE</scope>
    <source>
        <strain evidence="1">B73</strain>
    </source>
</reference>
<organism evidence="1">
    <name type="scientific">Zea mays</name>
    <name type="common">Maize</name>
    <dbReference type="NCBI Taxonomy" id="4577"/>
    <lineage>
        <taxon>Eukaryota</taxon>
        <taxon>Viridiplantae</taxon>
        <taxon>Streptophyta</taxon>
        <taxon>Embryophyta</taxon>
        <taxon>Tracheophyta</taxon>
        <taxon>Spermatophyta</taxon>
        <taxon>Magnoliopsida</taxon>
        <taxon>Liliopsida</taxon>
        <taxon>Poales</taxon>
        <taxon>Poaceae</taxon>
        <taxon>PACMAD clade</taxon>
        <taxon>Panicoideae</taxon>
        <taxon>Andropogonodae</taxon>
        <taxon>Andropogoneae</taxon>
        <taxon>Tripsacinae</taxon>
        <taxon>Zea</taxon>
    </lineage>
</organism>
<dbReference type="AlphaFoldDB" id="C4IYV5"/>
<protein>
    <submittedName>
        <fullName evidence="1">Uncharacterized protein</fullName>
    </submittedName>
</protein>
<dbReference type="EMBL" id="BT083752">
    <property type="protein sequence ID" value="ACR34105.1"/>
    <property type="molecule type" value="mRNA"/>
</dbReference>
<sequence length="64" mass="7475">MFCLAIFYTNCLGFMCTKTSWLSVLNTSGPKIAHTHIIHCKFEHHISKCCLYIKVRSSFLRQQH</sequence>
<accession>C4IYV5</accession>
<name>C4IYV5_MAIZE</name>
<proteinExistence type="evidence at transcript level"/>
<reference evidence="1" key="2">
    <citation type="submission" date="2012-06" db="EMBL/GenBank/DDBJ databases">
        <authorList>
            <person name="Yu Y."/>
            <person name="Currie J."/>
            <person name="Lomeli R."/>
            <person name="Angelova A."/>
            <person name="Collura K."/>
            <person name="Wissotski M."/>
            <person name="Campos D."/>
            <person name="Kudrna D."/>
            <person name="Golser W."/>
            <person name="Ashely E."/>
            <person name="Descour A."/>
            <person name="Fernandes J."/>
            <person name="Soderlund C."/>
            <person name="Walbot V."/>
        </authorList>
    </citation>
    <scope>NUCLEOTIDE SEQUENCE</scope>
    <source>
        <strain evidence="1">B73</strain>
    </source>
</reference>
<dbReference type="HOGENOM" id="CLU_2870934_0_0_1"/>
<evidence type="ECO:0000313" key="1">
    <source>
        <dbReference type="EMBL" id="ACR34105.1"/>
    </source>
</evidence>